<name>W0F7Y1_9BACT</name>
<dbReference type="Proteomes" id="UP000003586">
    <property type="component" value="Chromosome"/>
</dbReference>
<evidence type="ECO:0000313" key="2">
    <source>
        <dbReference type="Proteomes" id="UP000003586"/>
    </source>
</evidence>
<proteinExistence type="predicted"/>
<reference evidence="1 2" key="1">
    <citation type="submission" date="2013-12" db="EMBL/GenBank/DDBJ databases">
        <authorList>
            <consortium name="DOE Joint Genome Institute"/>
            <person name="Eisen J."/>
            <person name="Huntemann M."/>
            <person name="Han J."/>
            <person name="Chen A."/>
            <person name="Kyrpides N."/>
            <person name="Mavromatis K."/>
            <person name="Markowitz V."/>
            <person name="Palaniappan K."/>
            <person name="Ivanova N."/>
            <person name="Schaumberg A."/>
            <person name="Pati A."/>
            <person name="Liolios K."/>
            <person name="Nordberg H.P."/>
            <person name="Cantor M.N."/>
            <person name="Hua S.X."/>
            <person name="Woyke T."/>
        </authorList>
    </citation>
    <scope>NUCLEOTIDE SEQUENCE [LARGE SCALE GENOMIC DNA]</scope>
    <source>
        <strain evidence="2">DSM 19437</strain>
    </source>
</reference>
<accession>W0F7Y1</accession>
<gene>
    <name evidence="1" type="ORF">NIASO_16620</name>
</gene>
<evidence type="ECO:0000313" key="1">
    <source>
        <dbReference type="EMBL" id="AHF17918.1"/>
    </source>
</evidence>
<dbReference type="KEGG" id="nso:NIASO_16620"/>
<dbReference type="HOGENOM" id="CLU_3409753_0_0_10"/>
<sequence>MKRKISGRRVSGKTGLEINHYICRQNKYR</sequence>
<dbReference type="AlphaFoldDB" id="W0F7Y1"/>
<dbReference type="EMBL" id="CP007035">
    <property type="protein sequence ID" value="AHF17918.1"/>
    <property type="molecule type" value="Genomic_DNA"/>
</dbReference>
<protein>
    <submittedName>
        <fullName evidence="1">Uncharacterized protein</fullName>
    </submittedName>
</protein>
<organism evidence="1 2">
    <name type="scientific">Niabella soli DSM 19437</name>
    <dbReference type="NCBI Taxonomy" id="929713"/>
    <lineage>
        <taxon>Bacteria</taxon>
        <taxon>Pseudomonadati</taxon>
        <taxon>Bacteroidota</taxon>
        <taxon>Chitinophagia</taxon>
        <taxon>Chitinophagales</taxon>
        <taxon>Chitinophagaceae</taxon>
        <taxon>Niabella</taxon>
    </lineage>
</organism>
<keyword evidence="2" id="KW-1185">Reference proteome</keyword>